<dbReference type="Proteomes" id="UP001551675">
    <property type="component" value="Unassembled WGS sequence"/>
</dbReference>
<protein>
    <submittedName>
        <fullName evidence="2">VC0807 family protein</fullName>
    </submittedName>
</protein>
<gene>
    <name evidence="2" type="ORF">AB0I59_12995</name>
</gene>
<evidence type="ECO:0000313" key="3">
    <source>
        <dbReference type="Proteomes" id="UP001551675"/>
    </source>
</evidence>
<keyword evidence="1" id="KW-0472">Membrane</keyword>
<proteinExistence type="predicted"/>
<reference evidence="2 3" key="1">
    <citation type="submission" date="2024-06" db="EMBL/GenBank/DDBJ databases">
        <title>The Natural Products Discovery Center: Release of the First 8490 Sequenced Strains for Exploring Actinobacteria Biosynthetic Diversity.</title>
        <authorList>
            <person name="Kalkreuter E."/>
            <person name="Kautsar S.A."/>
            <person name="Yang D."/>
            <person name="Bader C.D."/>
            <person name="Teijaro C.N."/>
            <person name="Fluegel L."/>
            <person name="Davis C.M."/>
            <person name="Simpson J.R."/>
            <person name="Lauterbach L."/>
            <person name="Steele A.D."/>
            <person name="Gui C."/>
            <person name="Meng S."/>
            <person name="Li G."/>
            <person name="Viehrig K."/>
            <person name="Ye F."/>
            <person name="Su P."/>
            <person name="Kiefer A.F."/>
            <person name="Nichols A."/>
            <person name="Cepeda A.J."/>
            <person name="Yan W."/>
            <person name="Fan B."/>
            <person name="Jiang Y."/>
            <person name="Adhikari A."/>
            <person name="Zheng C.-J."/>
            <person name="Schuster L."/>
            <person name="Cowan T.M."/>
            <person name="Smanski M.J."/>
            <person name="Chevrette M.G."/>
            <person name="De Carvalho L.P.S."/>
            <person name="Shen B."/>
        </authorList>
    </citation>
    <scope>NUCLEOTIDE SEQUENCE [LARGE SCALE GENOMIC DNA]</scope>
    <source>
        <strain evidence="2 3">NPDC050100</strain>
    </source>
</reference>
<dbReference type="RefSeq" id="WP_358132516.1">
    <property type="nucleotide sequence ID" value="NZ_JBFALK010000006.1"/>
</dbReference>
<evidence type="ECO:0000256" key="1">
    <source>
        <dbReference type="SAM" id="Phobius"/>
    </source>
</evidence>
<dbReference type="Pfam" id="PF11361">
    <property type="entry name" value="DUF3159"/>
    <property type="match status" value="1"/>
</dbReference>
<name>A0ABV3GD76_MICGL</name>
<feature type="transmembrane region" description="Helical" evidence="1">
    <location>
        <begin position="92"/>
        <end position="113"/>
    </location>
</feature>
<feature type="transmembrane region" description="Helical" evidence="1">
    <location>
        <begin position="143"/>
        <end position="165"/>
    </location>
</feature>
<dbReference type="NCBIfam" id="NF041646">
    <property type="entry name" value="VC0807_fam"/>
    <property type="match status" value="1"/>
</dbReference>
<keyword evidence="1" id="KW-1133">Transmembrane helix</keyword>
<feature type="transmembrane region" description="Helical" evidence="1">
    <location>
        <begin position="171"/>
        <end position="197"/>
    </location>
</feature>
<dbReference type="EMBL" id="JBFALK010000006">
    <property type="protein sequence ID" value="MEV0969548.1"/>
    <property type="molecule type" value="Genomic_DNA"/>
</dbReference>
<feature type="transmembrane region" description="Helical" evidence="1">
    <location>
        <begin position="67"/>
        <end position="86"/>
    </location>
</feature>
<sequence>MDHPPFALPHLPSLLRQAVPMLVEGVLAPLAVFYAALSLVGLNGALWAAMGWVYLGMLWRVVRRKRVPGTMALTAVAITAQAALGLWTGSAIVYFIQPEVGTICLGMVFLASVRLRRPLLAKLAQDFVHLPSFVLRHERVRQFFVRVTLLWAFVLIANSAGNIWLLMNQSIGSFLLLRTIAMVAVTGLAIAVSVWGFRRVLHRLHLDTPAAIST</sequence>
<evidence type="ECO:0000313" key="2">
    <source>
        <dbReference type="EMBL" id="MEV0969548.1"/>
    </source>
</evidence>
<dbReference type="InterPro" id="IPR016566">
    <property type="entry name" value="UCP010219"/>
</dbReference>
<keyword evidence="3" id="KW-1185">Reference proteome</keyword>
<feature type="transmembrane region" description="Helical" evidence="1">
    <location>
        <begin position="31"/>
        <end position="55"/>
    </location>
</feature>
<comment type="caution">
    <text evidence="2">The sequence shown here is derived from an EMBL/GenBank/DDBJ whole genome shotgun (WGS) entry which is preliminary data.</text>
</comment>
<keyword evidence="1" id="KW-0812">Transmembrane</keyword>
<organism evidence="2 3">
    <name type="scientific">Microtetraspora glauca</name>
    <dbReference type="NCBI Taxonomy" id="1996"/>
    <lineage>
        <taxon>Bacteria</taxon>
        <taxon>Bacillati</taxon>
        <taxon>Actinomycetota</taxon>
        <taxon>Actinomycetes</taxon>
        <taxon>Streptosporangiales</taxon>
        <taxon>Streptosporangiaceae</taxon>
        <taxon>Microtetraspora</taxon>
    </lineage>
</organism>
<accession>A0ABV3GD76</accession>